<feature type="transmembrane region" description="Helical" evidence="7">
    <location>
        <begin position="243"/>
        <end position="261"/>
    </location>
</feature>
<dbReference type="PANTHER" id="PTHR30043">
    <property type="entry name" value="PHOSPHONATES TRANSPORT SYSTEM PERMEASE PROTEIN"/>
    <property type="match status" value="1"/>
</dbReference>
<dbReference type="InterPro" id="IPR035906">
    <property type="entry name" value="MetI-like_sf"/>
</dbReference>
<keyword evidence="2 7" id="KW-0813">Transport</keyword>
<evidence type="ECO:0000259" key="8">
    <source>
        <dbReference type="PROSITE" id="PS50928"/>
    </source>
</evidence>
<dbReference type="NCBIfam" id="TIGR01097">
    <property type="entry name" value="PhnE"/>
    <property type="match status" value="1"/>
</dbReference>
<dbReference type="EMBL" id="CP002304">
    <property type="protein sequence ID" value="ADQ14252.1"/>
    <property type="molecule type" value="Genomic_DNA"/>
</dbReference>
<keyword evidence="10" id="KW-1185">Reference proteome</keyword>
<dbReference type="KEGG" id="has:Halsa_0805"/>
<feature type="transmembrane region" description="Helical" evidence="7">
    <location>
        <begin position="219"/>
        <end position="237"/>
    </location>
</feature>
<keyword evidence="5 7" id="KW-1133">Transmembrane helix</keyword>
<reference evidence="9 10" key="2">
    <citation type="journal article" date="2011" name="J. Bacteriol.">
        <title>Complete Genome Sequence of the Haloalkaliphilic, Hydrogen Producing Halanaerobium hydrogenoformans.</title>
        <authorList>
            <person name="Brown S.D."/>
            <person name="Begemann M.B."/>
            <person name="Mormile M.R."/>
            <person name="Wall J.D."/>
            <person name="Han C.S."/>
            <person name="Goodwin L.A."/>
            <person name="Pitluck S."/>
            <person name="Land M.L."/>
            <person name="Hauser L.J."/>
            <person name="Elias D.A."/>
        </authorList>
    </citation>
    <scope>NUCLEOTIDE SEQUENCE [LARGE SCALE GENOMIC DNA]</scope>
    <source>
        <strain evidence="10">sapolanicus</strain>
    </source>
</reference>
<proteinExistence type="inferred from homology"/>
<accession>E4RN35</accession>
<evidence type="ECO:0000256" key="3">
    <source>
        <dbReference type="ARBA" id="ARBA00022475"/>
    </source>
</evidence>
<dbReference type="PANTHER" id="PTHR30043:SF1">
    <property type="entry name" value="ABC TRANSPORT SYSTEM PERMEASE PROTEIN P69"/>
    <property type="match status" value="1"/>
</dbReference>
<sequence length="270" mass="30060">MNTENQAVEERSWSKPKLINSAFLRWTIIFLIFIYIVFAVRSFEINVDRIIRGLDRAWEMLYAFLQPDFLARQSHIFQGVLESITMTVVATTLGILFAIPVTLGAAKNISPLPVYYVCRGILVVFRSLHVVILAILFVIMFGFGPFAGVLTMIINSMGFIGKLLSEDIENINEETLEAIRATGASWPQLIIFGVWPQISSRFIGLSIYRADMTFRQSTVIGLVGAGGIGAVLDTAMGRYDFNTAAAILIVIIILVLIGEYVSSAIRRRLT</sequence>
<feature type="transmembrane region" description="Helical" evidence="7">
    <location>
        <begin position="23"/>
        <end position="43"/>
    </location>
</feature>
<dbReference type="InterPro" id="IPR000515">
    <property type="entry name" value="MetI-like"/>
</dbReference>
<dbReference type="eggNOG" id="COG3639">
    <property type="taxonomic scope" value="Bacteria"/>
</dbReference>
<evidence type="ECO:0000256" key="1">
    <source>
        <dbReference type="ARBA" id="ARBA00004651"/>
    </source>
</evidence>
<comment type="subcellular location">
    <subcellularLocation>
        <location evidence="1 7">Cell membrane</location>
        <topology evidence="1 7">Multi-pass membrane protein</topology>
    </subcellularLocation>
</comment>
<dbReference type="InterPro" id="IPR005769">
    <property type="entry name" value="PhnE/PtxC"/>
</dbReference>
<dbReference type="STRING" id="656519.Halsa_0805"/>
<organism evidence="9 10">
    <name type="scientific">Halanaerobium hydrogeniformans</name>
    <name type="common">Halanaerobium sp. (strain sapolanicus)</name>
    <dbReference type="NCBI Taxonomy" id="656519"/>
    <lineage>
        <taxon>Bacteria</taxon>
        <taxon>Bacillati</taxon>
        <taxon>Bacillota</taxon>
        <taxon>Clostridia</taxon>
        <taxon>Halanaerobiales</taxon>
        <taxon>Halanaerobiaceae</taxon>
        <taxon>Halanaerobium</taxon>
    </lineage>
</organism>
<keyword evidence="3" id="KW-1003">Cell membrane</keyword>
<dbReference type="Gene3D" id="1.10.3720.10">
    <property type="entry name" value="MetI-like"/>
    <property type="match status" value="1"/>
</dbReference>
<keyword evidence="6 7" id="KW-0472">Membrane</keyword>
<dbReference type="AlphaFoldDB" id="E4RN35"/>
<dbReference type="RefSeq" id="WP_013405343.1">
    <property type="nucleotide sequence ID" value="NC_014654.1"/>
</dbReference>
<feature type="transmembrane region" description="Helical" evidence="7">
    <location>
        <begin position="123"/>
        <end position="154"/>
    </location>
</feature>
<dbReference type="GO" id="GO:0015416">
    <property type="term" value="F:ABC-type phosphonate transporter activity"/>
    <property type="evidence" value="ECO:0007669"/>
    <property type="project" value="InterPro"/>
</dbReference>
<protein>
    <submittedName>
        <fullName evidence="9">Phosphonate ABC transporter, inner membrane subunit</fullName>
    </submittedName>
</protein>
<name>E4RN35_HALHG</name>
<keyword evidence="4 7" id="KW-0812">Transmembrane</keyword>
<evidence type="ECO:0000256" key="5">
    <source>
        <dbReference type="ARBA" id="ARBA00022989"/>
    </source>
</evidence>
<dbReference type="HOGENOM" id="CLU_064254_1_1_9"/>
<reference evidence="9 10" key="1">
    <citation type="submission" date="2010-11" db="EMBL/GenBank/DDBJ databases">
        <title>Complete sequence of Halanaerobium sp. sapolanicus.</title>
        <authorList>
            <consortium name="US DOE Joint Genome Institute"/>
            <person name="Lucas S."/>
            <person name="Copeland A."/>
            <person name="Lapidus A."/>
            <person name="Cheng J.-F."/>
            <person name="Bruce D."/>
            <person name="Goodwin L."/>
            <person name="Pitluck S."/>
            <person name="Davenport K."/>
            <person name="Detter J.C."/>
            <person name="Han C."/>
            <person name="Tapia R."/>
            <person name="Land M."/>
            <person name="Hauser L."/>
            <person name="Jeffries C."/>
            <person name="Kyrpides N."/>
            <person name="Ivanova N."/>
            <person name="Mikhailova N."/>
            <person name="Begemann M.B."/>
            <person name="Mormile M.R."/>
            <person name="Wall J.D."/>
            <person name="Elias D.A."/>
            <person name="Woyke T."/>
        </authorList>
    </citation>
    <scope>NUCLEOTIDE SEQUENCE [LARGE SCALE GENOMIC DNA]</scope>
    <source>
        <strain evidence="10">sapolanicus</strain>
    </source>
</reference>
<dbReference type="Pfam" id="PF00528">
    <property type="entry name" value="BPD_transp_1"/>
    <property type="match status" value="1"/>
</dbReference>
<evidence type="ECO:0000256" key="6">
    <source>
        <dbReference type="ARBA" id="ARBA00023136"/>
    </source>
</evidence>
<dbReference type="PROSITE" id="PS50928">
    <property type="entry name" value="ABC_TM1"/>
    <property type="match status" value="1"/>
</dbReference>
<gene>
    <name evidence="9" type="ordered locus">Halsa_0805</name>
</gene>
<evidence type="ECO:0000313" key="10">
    <source>
        <dbReference type="Proteomes" id="UP000007434"/>
    </source>
</evidence>
<feature type="domain" description="ABC transmembrane type-1" evidence="8">
    <location>
        <begin position="80"/>
        <end position="262"/>
    </location>
</feature>
<dbReference type="Proteomes" id="UP000007434">
    <property type="component" value="Chromosome"/>
</dbReference>
<evidence type="ECO:0000256" key="4">
    <source>
        <dbReference type="ARBA" id="ARBA00022692"/>
    </source>
</evidence>
<evidence type="ECO:0000256" key="7">
    <source>
        <dbReference type="RuleBase" id="RU363032"/>
    </source>
</evidence>
<dbReference type="CDD" id="cd06261">
    <property type="entry name" value="TM_PBP2"/>
    <property type="match status" value="1"/>
</dbReference>
<evidence type="ECO:0000256" key="2">
    <source>
        <dbReference type="ARBA" id="ARBA00022448"/>
    </source>
</evidence>
<feature type="transmembrane region" description="Helical" evidence="7">
    <location>
        <begin position="80"/>
        <end position="103"/>
    </location>
</feature>
<comment type="similarity">
    <text evidence="7">Belongs to the binding-protein-dependent transport system permease family.</text>
</comment>
<dbReference type="SUPFAM" id="SSF161098">
    <property type="entry name" value="MetI-like"/>
    <property type="match status" value="1"/>
</dbReference>
<dbReference type="OrthoDB" id="8557224at2"/>
<evidence type="ECO:0000313" key="9">
    <source>
        <dbReference type="EMBL" id="ADQ14252.1"/>
    </source>
</evidence>
<dbReference type="GO" id="GO:0005886">
    <property type="term" value="C:plasma membrane"/>
    <property type="evidence" value="ECO:0007669"/>
    <property type="project" value="UniProtKB-SubCell"/>
</dbReference>